<keyword evidence="1" id="KW-1133">Transmembrane helix</keyword>
<dbReference type="Pfam" id="PF04892">
    <property type="entry name" value="VanZ"/>
    <property type="match status" value="1"/>
</dbReference>
<evidence type="ECO:0000256" key="1">
    <source>
        <dbReference type="SAM" id="Phobius"/>
    </source>
</evidence>
<reference evidence="4" key="1">
    <citation type="journal article" date="2019" name="Int. J. Syst. Evol. Microbiol.">
        <title>The Global Catalogue of Microorganisms (GCM) 10K type strain sequencing project: providing services to taxonomists for standard genome sequencing and annotation.</title>
        <authorList>
            <consortium name="The Broad Institute Genomics Platform"/>
            <consortium name="The Broad Institute Genome Sequencing Center for Infectious Disease"/>
            <person name="Wu L."/>
            <person name="Ma J."/>
        </authorList>
    </citation>
    <scope>NUCLEOTIDE SEQUENCE [LARGE SCALE GENOMIC DNA]</scope>
    <source>
        <strain evidence="4">JCM 16544</strain>
    </source>
</reference>
<sequence length="147" mass="15368">MPPRSDGGGRRTALVAYLCALALIALWPARVDQGADALIAAVTDAVPALTYDVVEIGANVLLFVPFGALGATLVRSRLLVVLLALAASVAMEVVQALALEERTASAHDVLANVTGACLGLVLAEAIADARTRSRRSADRRPVQRETR</sequence>
<keyword evidence="4" id="KW-1185">Reference proteome</keyword>
<dbReference type="InterPro" id="IPR006976">
    <property type="entry name" value="VanZ-like"/>
</dbReference>
<dbReference type="EMBL" id="BAAAYU010000005">
    <property type="protein sequence ID" value="GAA3633104.1"/>
    <property type="molecule type" value="Genomic_DNA"/>
</dbReference>
<gene>
    <name evidence="3" type="ORF">GCM10022200_15180</name>
</gene>
<protein>
    <recommendedName>
        <fullName evidence="2">VanZ-like domain-containing protein</fullName>
    </recommendedName>
</protein>
<feature type="transmembrane region" description="Helical" evidence="1">
    <location>
        <begin position="78"/>
        <end position="97"/>
    </location>
</feature>
<accession>A0ABP7AIR9</accession>
<keyword evidence="1" id="KW-0812">Transmembrane</keyword>
<comment type="caution">
    <text evidence="3">The sequence shown here is derived from an EMBL/GenBank/DDBJ whole genome shotgun (WGS) entry which is preliminary data.</text>
</comment>
<name>A0ABP7AIR9_9MICO</name>
<evidence type="ECO:0000313" key="3">
    <source>
        <dbReference type="EMBL" id="GAA3633104.1"/>
    </source>
</evidence>
<proteinExistence type="predicted"/>
<keyword evidence="1" id="KW-0472">Membrane</keyword>
<dbReference type="RefSeq" id="WP_344737392.1">
    <property type="nucleotide sequence ID" value="NZ_BAAAYU010000005.1"/>
</dbReference>
<evidence type="ECO:0000313" key="4">
    <source>
        <dbReference type="Proteomes" id="UP001501697"/>
    </source>
</evidence>
<feature type="transmembrane region" description="Helical" evidence="1">
    <location>
        <begin position="109"/>
        <end position="127"/>
    </location>
</feature>
<dbReference type="Proteomes" id="UP001501697">
    <property type="component" value="Unassembled WGS sequence"/>
</dbReference>
<feature type="domain" description="VanZ-like" evidence="2">
    <location>
        <begin position="52"/>
        <end position="124"/>
    </location>
</feature>
<evidence type="ECO:0000259" key="2">
    <source>
        <dbReference type="Pfam" id="PF04892"/>
    </source>
</evidence>
<organism evidence="3 4">
    <name type="scientific">Microbacterium awajiense</name>
    <dbReference type="NCBI Taxonomy" id="415214"/>
    <lineage>
        <taxon>Bacteria</taxon>
        <taxon>Bacillati</taxon>
        <taxon>Actinomycetota</taxon>
        <taxon>Actinomycetes</taxon>
        <taxon>Micrococcales</taxon>
        <taxon>Microbacteriaceae</taxon>
        <taxon>Microbacterium</taxon>
    </lineage>
</organism>
<feature type="transmembrane region" description="Helical" evidence="1">
    <location>
        <begin position="49"/>
        <end position="71"/>
    </location>
</feature>
<feature type="transmembrane region" description="Helical" evidence="1">
    <location>
        <begin position="12"/>
        <end position="29"/>
    </location>
</feature>